<organism evidence="1 2">
    <name type="scientific">Sphingomonas jinjuensis</name>
    <dbReference type="NCBI Taxonomy" id="535907"/>
    <lineage>
        <taxon>Bacteria</taxon>
        <taxon>Pseudomonadati</taxon>
        <taxon>Pseudomonadota</taxon>
        <taxon>Alphaproteobacteria</taxon>
        <taxon>Sphingomonadales</taxon>
        <taxon>Sphingomonadaceae</taxon>
        <taxon>Sphingomonas</taxon>
    </lineage>
</organism>
<dbReference type="EMBL" id="JACIEV010000022">
    <property type="protein sequence ID" value="MBB4155728.1"/>
    <property type="molecule type" value="Genomic_DNA"/>
</dbReference>
<reference evidence="1 2" key="1">
    <citation type="submission" date="2020-08" db="EMBL/GenBank/DDBJ databases">
        <title>Genomic Encyclopedia of Type Strains, Phase IV (KMG-IV): sequencing the most valuable type-strain genomes for metagenomic binning, comparative biology and taxonomic classification.</title>
        <authorList>
            <person name="Goeker M."/>
        </authorList>
    </citation>
    <scope>NUCLEOTIDE SEQUENCE [LARGE SCALE GENOMIC DNA]</scope>
    <source>
        <strain evidence="1 2">YC6723</strain>
    </source>
</reference>
<dbReference type="Pfam" id="PF07366">
    <property type="entry name" value="SnoaL"/>
    <property type="match status" value="1"/>
</dbReference>
<accession>A0A840FPB5</accession>
<keyword evidence="2" id="KW-1185">Reference proteome</keyword>
<dbReference type="GO" id="GO:0030638">
    <property type="term" value="P:polyketide metabolic process"/>
    <property type="evidence" value="ECO:0007669"/>
    <property type="project" value="InterPro"/>
</dbReference>
<dbReference type="RefSeq" id="WP_183987474.1">
    <property type="nucleotide sequence ID" value="NZ_JACIEV010000022.1"/>
</dbReference>
<evidence type="ECO:0000313" key="2">
    <source>
        <dbReference type="Proteomes" id="UP000529795"/>
    </source>
</evidence>
<comment type="caution">
    <text evidence="1">The sequence shown here is derived from an EMBL/GenBank/DDBJ whole genome shotgun (WGS) entry which is preliminary data.</text>
</comment>
<dbReference type="SUPFAM" id="SSF54427">
    <property type="entry name" value="NTF2-like"/>
    <property type="match status" value="1"/>
</dbReference>
<protein>
    <submittedName>
        <fullName evidence="1">Putative ester cyclase</fullName>
    </submittedName>
</protein>
<dbReference type="AlphaFoldDB" id="A0A840FPB5"/>
<dbReference type="InterPro" id="IPR009959">
    <property type="entry name" value="Cyclase_SnoaL-like"/>
</dbReference>
<proteinExistence type="predicted"/>
<evidence type="ECO:0000313" key="1">
    <source>
        <dbReference type="EMBL" id="MBB4155728.1"/>
    </source>
</evidence>
<dbReference type="Gene3D" id="3.10.450.50">
    <property type="match status" value="2"/>
</dbReference>
<sequence>MTLSVEARALRGFAVDFLTSHDTSAVEWVMDPAYRLSIGGHVFAGRDDGYLPATAAQLDQFPGLTVTVHDAILGSEGVAMRFTEHGASIRDGGRVAAWRGITLFRLADGRLSHGWAEEDYLARKRQLKSGLPDAVSAPGLAPWDQAVLGPDGVTEAVVRGWLPEILHSPLIDPVLIGGPGFASLIEAGGQTVSHLFTAGARAAVHVEYRGGYAGGFEDIDTSLVGTPVVLRLAAMIDVADGAIIRAQVSGDRLGLHRQLLAVQRGA</sequence>
<dbReference type="Proteomes" id="UP000529795">
    <property type="component" value="Unassembled WGS sequence"/>
</dbReference>
<name>A0A840FPB5_9SPHN</name>
<dbReference type="InterPro" id="IPR032710">
    <property type="entry name" value="NTF2-like_dom_sf"/>
</dbReference>
<gene>
    <name evidence="1" type="ORF">GGQ80_003653</name>
</gene>